<keyword evidence="8" id="KW-0812">Transmembrane</keyword>
<dbReference type="STRING" id="1314781.A0A165FCB1"/>
<dbReference type="InterPro" id="IPR011009">
    <property type="entry name" value="Kinase-like_dom_sf"/>
</dbReference>
<gene>
    <name evidence="10" type="ORF">EXIGLDRAFT_619033</name>
</gene>
<keyword evidence="2 6" id="KW-0547">Nucleotide-binding</keyword>
<dbReference type="PANTHER" id="PTHR11042:SF138">
    <property type="entry name" value="SERINE_THREONINE-PROTEIN KINASE IKS1-RELATED"/>
    <property type="match status" value="1"/>
</dbReference>
<evidence type="ECO:0000256" key="8">
    <source>
        <dbReference type="SAM" id="Phobius"/>
    </source>
</evidence>
<keyword evidence="4 6" id="KW-0067">ATP-binding</keyword>
<dbReference type="InterPro" id="IPR008271">
    <property type="entry name" value="Ser/Thr_kinase_AS"/>
</dbReference>
<feature type="transmembrane region" description="Helical" evidence="8">
    <location>
        <begin position="517"/>
        <end position="533"/>
    </location>
</feature>
<evidence type="ECO:0000313" key="11">
    <source>
        <dbReference type="Proteomes" id="UP000077266"/>
    </source>
</evidence>
<organism evidence="10 11">
    <name type="scientific">Exidia glandulosa HHB12029</name>
    <dbReference type="NCBI Taxonomy" id="1314781"/>
    <lineage>
        <taxon>Eukaryota</taxon>
        <taxon>Fungi</taxon>
        <taxon>Dikarya</taxon>
        <taxon>Basidiomycota</taxon>
        <taxon>Agaricomycotina</taxon>
        <taxon>Agaricomycetes</taxon>
        <taxon>Auriculariales</taxon>
        <taxon>Exidiaceae</taxon>
        <taxon>Exidia</taxon>
    </lineage>
</organism>
<dbReference type="PROSITE" id="PS00108">
    <property type="entry name" value="PROTEIN_KINASE_ST"/>
    <property type="match status" value="1"/>
</dbReference>
<keyword evidence="3 10" id="KW-0418">Kinase</keyword>
<keyword evidence="1" id="KW-0808">Transferase</keyword>
<evidence type="ECO:0000259" key="9">
    <source>
        <dbReference type="PROSITE" id="PS50011"/>
    </source>
</evidence>
<feature type="transmembrane region" description="Helical" evidence="8">
    <location>
        <begin position="490"/>
        <end position="510"/>
    </location>
</feature>
<dbReference type="InterPro" id="IPR017441">
    <property type="entry name" value="Protein_kinase_ATP_BS"/>
</dbReference>
<evidence type="ECO:0000256" key="4">
    <source>
        <dbReference type="ARBA" id="ARBA00022840"/>
    </source>
</evidence>
<dbReference type="GO" id="GO:0005524">
    <property type="term" value="F:ATP binding"/>
    <property type="evidence" value="ECO:0007669"/>
    <property type="project" value="UniProtKB-UniRule"/>
</dbReference>
<proteinExistence type="inferred from homology"/>
<dbReference type="AlphaFoldDB" id="A0A165FCB1"/>
<feature type="domain" description="Protein kinase" evidence="9">
    <location>
        <begin position="142"/>
        <end position="496"/>
    </location>
</feature>
<dbReference type="PANTHER" id="PTHR11042">
    <property type="entry name" value="EUKARYOTIC TRANSLATION INITIATION FACTOR 2-ALPHA KINASE EIF2-ALPHA KINASE -RELATED"/>
    <property type="match status" value="1"/>
</dbReference>
<keyword evidence="8" id="KW-0472">Membrane</keyword>
<comment type="similarity">
    <text evidence="5">Belongs to the protein kinase superfamily. Ser/Thr protein kinase family. GCN2 subfamily.</text>
</comment>
<dbReference type="GO" id="GO:0004672">
    <property type="term" value="F:protein kinase activity"/>
    <property type="evidence" value="ECO:0007669"/>
    <property type="project" value="InterPro"/>
</dbReference>
<dbReference type="GO" id="GO:0005737">
    <property type="term" value="C:cytoplasm"/>
    <property type="evidence" value="ECO:0007669"/>
    <property type="project" value="TreeGrafter"/>
</dbReference>
<dbReference type="SMART" id="SM00220">
    <property type="entry name" value="S_TKc"/>
    <property type="match status" value="1"/>
</dbReference>
<evidence type="ECO:0000256" key="3">
    <source>
        <dbReference type="ARBA" id="ARBA00022777"/>
    </source>
</evidence>
<accession>A0A165FCB1</accession>
<feature type="region of interest" description="Disordered" evidence="7">
    <location>
        <begin position="111"/>
        <end position="130"/>
    </location>
</feature>
<dbReference type="InterPro" id="IPR000719">
    <property type="entry name" value="Prot_kinase_dom"/>
</dbReference>
<evidence type="ECO:0000256" key="1">
    <source>
        <dbReference type="ARBA" id="ARBA00022679"/>
    </source>
</evidence>
<dbReference type="Gene3D" id="3.30.200.20">
    <property type="entry name" value="Phosphorylase Kinase, domain 1"/>
    <property type="match status" value="1"/>
</dbReference>
<dbReference type="PROSITE" id="PS50011">
    <property type="entry name" value="PROTEIN_KINASE_DOM"/>
    <property type="match status" value="1"/>
</dbReference>
<evidence type="ECO:0000256" key="2">
    <source>
        <dbReference type="ARBA" id="ARBA00022741"/>
    </source>
</evidence>
<protein>
    <submittedName>
        <fullName evidence="10">Kinase-like protein</fullName>
    </submittedName>
</protein>
<dbReference type="InParanoid" id="A0A165FCB1"/>
<keyword evidence="11" id="KW-1185">Reference proteome</keyword>
<feature type="region of interest" description="Disordered" evidence="7">
    <location>
        <begin position="63"/>
        <end position="95"/>
    </location>
</feature>
<dbReference type="Pfam" id="PF00069">
    <property type="entry name" value="Pkinase"/>
    <property type="match status" value="1"/>
</dbReference>
<sequence length="534" mass="59103">MDELSGPSSPAPSTTSSSPRLALALVVNQDDHPHAHPWTPILTASHQVVLYNAHSHALAIRSSTPHALPPSSPTHGHGTMQCPYCGQDMPQQRQTDDRAPDYFKLLAVANETASRPSTPPAHDEGARSPGSGMAQGYFDAFFRVEQRLGMGASGAVFLVQHVIDGNELGRFAVKRIAVGSSPAYLLDILREVRLLETLRHDNIISYHHAWLESFRWSPFQSPVPTLHILMQWADGGSLDDLIEARLGGPPASTGGKEQRDDDAELSRGARIRLHRARAKQRTEQGRAVHYLSAEEVRSLFLDVASGLAFLHERAILHLDLKPGNVLLTFDDGRIIPRAMLSDFGTSLDSLLPEQRPRTGNTGTLEYAAPESLLPRDHTVTGLAPLDSKADMWSLGMILYKLVFFRLPWKFGQPPAQVDGQERRLDSGGVQAELEEEIRAYKGFTATPLQKSTLARRGLPRAIVALLESLLHVSPRGRPTCERVLSAVRDASVRLFFLLFLISFSFFVFLFRSFSSSCFFSFLSCFLSFFVLVPW</sequence>
<dbReference type="GO" id="GO:0005634">
    <property type="term" value="C:nucleus"/>
    <property type="evidence" value="ECO:0007669"/>
    <property type="project" value="TreeGrafter"/>
</dbReference>
<evidence type="ECO:0000313" key="10">
    <source>
        <dbReference type="EMBL" id="KZV88760.1"/>
    </source>
</evidence>
<dbReference type="EMBL" id="KV426091">
    <property type="protein sequence ID" value="KZV88760.1"/>
    <property type="molecule type" value="Genomic_DNA"/>
</dbReference>
<keyword evidence="8" id="KW-1133">Transmembrane helix</keyword>
<dbReference type="Gene3D" id="1.10.510.10">
    <property type="entry name" value="Transferase(Phosphotransferase) domain 1"/>
    <property type="match status" value="1"/>
</dbReference>
<dbReference type="InterPro" id="IPR050339">
    <property type="entry name" value="CC_SR_Kinase"/>
</dbReference>
<dbReference type="SUPFAM" id="SSF56112">
    <property type="entry name" value="Protein kinase-like (PK-like)"/>
    <property type="match status" value="1"/>
</dbReference>
<dbReference type="PROSITE" id="PS00107">
    <property type="entry name" value="PROTEIN_KINASE_ATP"/>
    <property type="match status" value="1"/>
</dbReference>
<dbReference type="OrthoDB" id="1405469at2759"/>
<evidence type="ECO:0000256" key="7">
    <source>
        <dbReference type="SAM" id="MobiDB-lite"/>
    </source>
</evidence>
<name>A0A165FCB1_EXIGL</name>
<evidence type="ECO:0000256" key="5">
    <source>
        <dbReference type="ARBA" id="ARBA00037982"/>
    </source>
</evidence>
<evidence type="ECO:0000256" key="6">
    <source>
        <dbReference type="PROSITE-ProRule" id="PRU10141"/>
    </source>
</evidence>
<dbReference type="CDD" id="cd00180">
    <property type="entry name" value="PKc"/>
    <property type="match status" value="1"/>
</dbReference>
<dbReference type="Proteomes" id="UP000077266">
    <property type="component" value="Unassembled WGS sequence"/>
</dbReference>
<feature type="binding site" evidence="6">
    <location>
        <position position="174"/>
    </location>
    <ligand>
        <name>ATP</name>
        <dbReference type="ChEBI" id="CHEBI:30616"/>
    </ligand>
</feature>
<reference evidence="10 11" key="1">
    <citation type="journal article" date="2016" name="Mol. Biol. Evol.">
        <title>Comparative Genomics of Early-Diverging Mushroom-Forming Fungi Provides Insights into the Origins of Lignocellulose Decay Capabilities.</title>
        <authorList>
            <person name="Nagy L.G."/>
            <person name="Riley R."/>
            <person name="Tritt A."/>
            <person name="Adam C."/>
            <person name="Daum C."/>
            <person name="Floudas D."/>
            <person name="Sun H."/>
            <person name="Yadav J.S."/>
            <person name="Pangilinan J."/>
            <person name="Larsson K.H."/>
            <person name="Matsuura K."/>
            <person name="Barry K."/>
            <person name="Labutti K."/>
            <person name="Kuo R."/>
            <person name="Ohm R.A."/>
            <person name="Bhattacharya S.S."/>
            <person name="Shirouzu T."/>
            <person name="Yoshinaga Y."/>
            <person name="Martin F.M."/>
            <person name="Grigoriev I.V."/>
            <person name="Hibbett D.S."/>
        </authorList>
    </citation>
    <scope>NUCLEOTIDE SEQUENCE [LARGE SCALE GENOMIC DNA]</scope>
    <source>
        <strain evidence="10 11">HHB12029</strain>
    </source>
</reference>